<evidence type="ECO:0000256" key="5">
    <source>
        <dbReference type="ARBA" id="ARBA00023237"/>
    </source>
</evidence>
<evidence type="ECO:0000256" key="4">
    <source>
        <dbReference type="ARBA" id="ARBA00023136"/>
    </source>
</evidence>
<evidence type="ECO:0000313" key="6">
    <source>
        <dbReference type="EMBL" id="MPM55508.1"/>
    </source>
</evidence>
<dbReference type="SUPFAM" id="SSF56935">
    <property type="entry name" value="Porins"/>
    <property type="match status" value="1"/>
</dbReference>
<comment type="subcellular location">
    <subcellularLocation>
        <location evidence="1">Cell outer membrane</location>
        <topology evidence="1">Multi-pass membrane protein</topology>
    </subcellularLocation>
</comment>
<keyword evidence="3" id="KW-0812">Transmembrane</keyword>
<keyword evidence="4" id="KW-0472">Membrane</keyword>
<dbReference type="InterPro" id="IPR039426">
    <property type="entry name" value="TonB-dep_rcpt-like"/>
</dbReference>
<dbReference type="Gene3D" id="2.40.170.20">
    <property type="entry name" value="TonB-dependent receptor, beta-barrel domain"/>
    <property type="match status" value="1"/>
</dbReference>
<reference evidence="6" key="1">
    <citation type="submission" date="2019-08" db="EMBL/GenBank/DDBJ databases">
        <authorList>
            <person name="Kucharzyk K."/>
            <person name="Murdoch R.W."/>
            <person name="Higgins S."/>
            <person name="Loffler F."/>
        </authorList>
    </citation>
    <scope>NUCLEOTIDE SEQUENCE</scope>
</reference>
<gene>
    <name evidence="6" type="primary">susC_131</name>
    <name evidence="6" type="ORF">SDC9_102305</name>
</gene>
<dbReference type="GO" id="GO:0009279">
    <property type="term" value="C:cell outer membrane"/>
    <property type="evidence" value="ECO:0007669"/>
    <property type="project" value="UniProtKB-SubCell"/>
</dbReference>
<dbReference type="AlphaFoldDB" id="A0A645ARW5"/>
<dbReference type="EMBL" id="VSSQ01015305">
    <property type="protein sequence ID" value="MPM55508.1"/>
    <property type="molecule type" value="Genomic_DNA"/>
</dbReference>
<evidence type="ECO:0000256" key="2">
    <source>
        <dbReference type="ARBA" id="ARBA00022448"/>
    </source>
</evidence>
<proteinExistence type="predicted"/>
<keyword evidence="6" id="KW-0675">Receptor</keyword>
<dbReference type="NCBIfam" id="TIGR04056">
    <property type="entry name" value="OMP_RagA_SusC"/>
    <property type="match status" value="1"/>
</dbReference>
<dbReference type="PROSITE" id="PS52016">
    <property type="entry name" value="TONB_DEPENDENT_REC_3"/>
    <property type="match status" value="1"/>
</dbReference>
<evidence type="ECO:0000256" key="1">
    <source>
        <dbReference type="ARBA" id="ARBA00004571"/>
    </source>
</evidence>
<keyword evidence="5" id="KW-0998">Cell outer membrane</keyword>
<sequence length="467" mass="52845">MGSSSNKDISNGGTSSDAKQVGIVYRLNYDYLSKYLLEVTGRYDGHYYFAPEKRFGFFPAFSVGWRVSEEKFMKNAAWLSNLKLKASYGEVGALAGGPYQYLSLYSVWGPGYAFGSSGVSVAGENAEPNKNITWERAKKTNIGIELGVDNNRIRIETNYFYEKRSNMLVSPTIIVPLEYGIGLSQVNSGIMQNKGIDFLYELDYPITKDLNIGLTGTFTFAKNKLLQIYESDVTYNNPERRRTDRPLGTQFGYKSIGYFQVDDFDSNGNLKPGIAVQQWGRVYPGDIRYQDTNMDGIINSLDEVVIGNPSMPQIIYGISPRINYKDITLDLFFQGTGLVDTYFFREAVWPFWNGMSAYKSNFDYWTPENIHAKNPRMTPSPVANNTQMSSHWIQDVSYLRLKNATISYTLPSKICNLANLSNVIIYISGTNLLTFTKLKNMDPEIEYNRGNTYPQQKVISLGINVTF</sequence>
<comment type="caution">
    <text evidence="6">The sequence shown here is derived from an EMBL/GenBank/DDBJ whole genome shotgun (WGS) entry which is preliminary data.</text>
</comment>
<protein>
    <submittedName>
        <fullName evidence="6">TonB-dependent receptor SusC</fullName>
    </submittedName>
</protein>
<evidence type="ECO:0000256" key="3">
    <source>
        <dbReference type="ARBA" id="ARBA00022692"/>
    </source>
</evidence>
<dbReference type="InterPro" id="IPR036942">
    <property type="entry name" value="Beta-barrel_TonB_sf"/>
</dbReference>
<accession>A0A645ARW5</accession>
<keyword evidence="2" id="KW-0813">Transport</keyword>
<name>A0A645ARW5_9ZZZZ</name>
<organism evidence="6">
    <name type="scientific">bioreactor metagenome</name>
    <dbReference type="NCBI Taxonomy" id="1076179"/>
    <lineage>
        <taxon>unclassified sequences</taxon>
        <taxon>metagenomes</taxon>
        <taxon>ecological metagenomes</taxon>
    </lineage>
</organism>
<dbReference type="InterPro" id="IPR023996">
    <property type="entry name" value="TonB-dep_OMP_SusC/RagA"/>
</dbReference>